<evidence type="ECO:0000256" key="1">
    <source>
        <dbReference type="SAM" id="SignalP"/>
    </source>
</evidence>
<dbReference type="EMBL" id="DVJN01000089">
    <property type="protein sequence ID" value="HIS92231.1"/>
    <property type="molecule type" value="Genomic_DNA"/>
</dbReference>
<dbReference type="AlphaFoldDB" id="A0A9D1K5D9"/>
<accession>A0A9D1K5D9</accession>
<sequence>MKRYGKIFLAALFALILALGNGAALAEESSRTIVLRDPVFQLDGEDVLALDGLSFTLSQLSGGEYLRLEAGDARLAMGMGRQDGQILLFMDGLDGLYALPTDEALASWDVRSLSSAQFWQDLLDGWMAALQTGTAEDVEVEILGETRPARQYAVSMSGPELEELLAELLPSELPALSGAAGTLAVSDDNAFALHLALESGLSLNAEGLRGETDSTFHLAASQAGEEVGSVSLGIQGGDMSLEATWQDAQLSAEIRDVSGTQTAQLSAASGGMSLSATGLRTGEAAQWRAVLSGADGADAFRLEALYDAQISPLEGGGTHEAGTFSLNAEDFSVSFDLEASTVPTEGTAGFFDGMDMPVIRVDEMTEAEQMALGARVQSLFLNFAAGAIQNVPGLTDFATMLASSFGDSLPAQGVLSALMEAEEQGFEENLPTINTICAARGNPTPGGAV</sequence>
<reference evidence="2" key="2">
    <citation type="journal article" date="2021" name="PeerJ">
        <title>Extensive microbial diversity within the chicken gut microbiome revealed by metagenomics and culture.</title>
        <authorList>
            <person name="Gilroy R."/>
            <person name="Ravi A."/>
            <person name="Getino M."/>
            <person name="Pursley I."/>
            <person name="Horton D.L."/>
            <person name="Alikhan N.F."/>
            <person name="Baker D."/>
            <person name="Gharbi K."/>
            <person name="Hall N."/>
            <person name="Watson M."/>
            <person name="Adriaenssens E.M."/>
            <person name="Foster-Nyarko E."/>
            <person name="Jarju S."/>
            <person name="Secka A."/>
            <person name="Antonio M."/>
            <person name="Oren A."/>
            <person name="Chaudhuri R.R."/>
            <person name="La Ragione R."/>
            <person name="Hildebrand F."/>
            <person name="Pallen M.J."/>
        </authorList>
    </citation>
    <scope>NUCLEOTIDE SEQUENCE</scope>
    <source>
        <strain evidence="2">13766</strain>
    </source>
</reference>
<dbReference type="Proteomes" id="UP000824140">
    <property type="component" value="Unassembled WGS sequence"/>
</dbReference>
<gene>
    <name evidence="2" type="ORF">IAA84_04355</name>
</gene>
<evidence type="ECO:0000313" key="3">
    <source>
        <dbReference type="Proteomes" id="UP000824140"/>
    </source>
</evidence>
<evidence type="ECO:0000313" key="2">
    <source>
        <dbReference type="EMBL" id="HIS92231.1"/>
    </source>
</evidence>
<name>A0A9D1K5D9_9FIRM</name>
<protein>
    <submittedName>
        <fullName evidence="2">Uncharacterized protein</fullName>
    </submittedName>
</protein>
<proteinExistence type="predicted"/>
<reference evidence="2" key="1">
    <citation type="submission" date="2020-10" db="EMBL/GenBank/DDBJ databases">
        <authorList>
            <person name="Gilroy R."/>
        </authorList>
    </citation>
    <scope>NUCLEOTIDE SEQUENCE</scope>
    <source>
        <strain evidence="2">13766</strain>
    </source>
</reference>
<feature type="chain" id="PRO_5038800199" evidence="1">
    <location>
        <begin position="27"/>
        <end position="449"/>
    </location>
</feature>
<organism evidence="2 3">
    <name type="scientific">Candidatus Alectryocaccomicrobium excrementavium</name>
    <dbReference type="NCBI Taxonomy" id="2840668"/>
    <lineage>
        <taxon>Bacteria</taxon>
        <taxon>Bacillati</taxon>
        <taxon>Bacillota</taxon>
        <taxon>Clostridia</taxon>
        <taxon>Candidatus Alectryocaccomicrobium</taxon>
    </lineage>
</organism>
<comment type="caution">
    <text evidence="2">The sequence shown here is derived from an EMBL/GenBank/DDBJ whole genome shotgun (WGS) entry which is preliminary data.</text>
</comment>
<keyword evidence="1" id="KW-0732">Signal</keyword>
<feature type="signal peptide" evidence="1">
    <location>
        <begin position="1"/>
        <end position="26"/>
    </location>
</feature>